<name>A0AAV3NM90_LITER</name>
<evidence type="ECO:0000313" key="2">
    <source>
        <dbReference type="EMBL" id="GAA0140474.1"/>
    </source>
</evidence>
<organism evidence="2 3">
    <name type="scientific">Lithospermum erythrorhizon</name>
    <name type="common">Purple gromwell</name>
    <name type="synonym">Lithospermum officinale var. erythrorhizon</name>
    <dbReference type="NCBI Taxonomy" id="34254"/>
    <lineage>
        <taxon>Eukaryota</taxon>
        <taxon>Viridiplantae</taxon>
        <taxon>Streptophyta</taxon>
        <taxon>Embryophyta</taxon>
        <taxon>Tracheophyta</taxon>
        <taxon>Spermatophyta</taxon>
        <taxon>Magnoliopsida</taxon>
        <taxon>eudicotyledons</taxon>
        <taxon>Gunneridae</taxon>
        <taxon>Pentapetalae</taxon>
        <taxon>asterids</taxon>
        <taxon>lamiids</taxon>
        <taxon>Boraginales</taxon>
        <taxon>Boraginaceae</taxon>
        <taxon>Boraginoideae</taxon>
        <taxon>Lithospermeae</taxon>
        <taxon>Lithospermum</taxon>
    </lineage>
</organism>
<evidence type="ECO:0000256" key="1">
    <source>
        <dbReference type="SAM" id="MobiDB-lite"/>
    </source>
</evidence>
<sequence>MLGSKGSTGLLPTITSCFGEAIVYEAPPEMVIERFKEGQNYKDLLIDETVSIIRTFSLSLTKNSPVFTEFVQEHFWEEYVVPLTDIKEESEDDGNEAHSDDGLGEDEEGGGDGAGDDA</sequence>
<reference evidence="2 3" key="1">
    <citation type="submission" date="2024-01" db="EMBL/GenBank/DDBJ databases">
        <title>The complete chloroplast genome sequence of Lithospermum erythrorhizon: insights into the phylogenetic relationship among Boraginaceae species and the maternal lineages of purple gromwells.</title>
        <authorList>
            <person name="Okada T."/>
            <person name="Watanabe K."/>
        </authorList>
    </citation>
    <scope>NUCLEOTIDE SEQUENCE [LARGE SCALE GENOMIC DNA]</scope>
</reference>
<feature type="compositionally biased region" description="Acidic residues" evidence="1">
    <location>
        <begin position="102"/>
        <end position="118"/>
    </location>
</feature>
<feature type="region of interest" description="Disordered" evidence="1">
    <location>
        <begin position="86"/>
        <end position="118"/>
    </location>
</feature>
<dbReference type="PROSITE" id="PS51257">
    <property type="entry name" value="PROKAR_LIPOPROTEIN"/>
    <property type="match status" value="1"/>
</dbReference>
<comment type="caution">
    <text evidence="2">The sequence shown here is derived from an EMBL/GenBank/DDBJ whole genome shotgun (WGS) entry which is preliminary data.</text>
</comment>
<protein>
    <submittedName>
        <fullName evidence="2">Uncharacterized protein</fullName>
    </submittedName>
</protein>
<keyword evidence="3" id="KW-1185">Reference proteome</keyword>
<evidence type="ECO:0000313" key="3">
    <source>
        <dbReference type="Proteomes" id="UP001454036"/>
    </source>
</evidence>
<gene>
    <name evidence="2" type="ORF">LIER_01813</name>
</gene>
<dbReference type="Proteomes" id="UP001454036">
    <property type="component" value="Unassembled WGS sequence"/>
</dbReference>
<proteinExistence type="predicted"/>
<dbReference type="AlphaFoldDB" id="A0AAV3NM90"/>
<dbReference type="EMBL" id="BAABME010000185">
    <property type="protein sequence ID" value="GAA0140474.1"/>
    <property type="molecule type" value="Genomic_DNA"/>
</dbReference>
<accession>A0AAV3NM90</accession>